<keyword evidence="3" id="KW-1185">Reference proteome</keyword>
<organism evidence="2 3">
    <name type="scientific">Tanacetum coccineum</name>
    <dbReference type="NCBI Taxonomy" id="301880"/>
    <lineage>
        <taxon>Eukaryota</taxon>
        <taxon>Viridiplantae</taxon>
        <taxon>Streptophyta</taxon>
        <taxon>Embryophyta</taxon>
        <taxon>Tracheophyta</taxon>
        <taxon>Spermatophyta</taxon>
        <taxon>Magnoliopsida</taxon>
        <taxon>eudicotyledons</taxon>
        <taxon>Gunneridae</taxon>
        <taxon>Pentapetalae</taxon>
        <taxon>asterids</taxon>
        <taxon>campanulids</taxon>
        <taxon>Asterales</taxon>
        <taxon>Asteraceae</taxon>
        <taxon>Asteroideae</taxon>
        <taxon>Anthemideae</taxon>
        <taxon>Anthemidinae</taxon>
        <taxon>Tanacetum</taxon>
    </lineage>
</organism>
<feature type="compositionally biased region" description="Low complexity" evidence="1">
    <location>
        <begin position="16"/>
        <end position="28"/>
    </location>
</feature>
<comment type="caution">
    <text evidence="2">The sequence shown here is derived from an EMBL/GenBank/DDBJ whole genome shotgun (WGS) entry which is preliminary data.</text>
</comment>
<gene>
    <name evidence="2" type="ORF">Tco_0890817</name>
</gene>
<reference evidence="2" key="2">
    <citation type="submission" date="2022-01" db="EMBL/GenBank/DDBJ databases">
        <authorList>
            <person name="Yamashiro T."/>
            <person name="Shiraishi A."/>
            <person name="Satake H."/>
            <person name="Nakayama K."/>
        </authorList>
    </citation>
    <scope>NUCLEOTIDE SEQUENCE</scope>
</reference>
<dbReference type="Pfam" id="PF14223">
    <property type="entry name" value="Retrotran_gag_2"/>
    <property type="match status" value="1"/>
</dbReference>
<feature type="region of interest" description="Disordered" evidence="1">
    <location>
        <begin position="1"/>
        <end position="30"/>
    </location>
</feature>
<reference evidence="2" key="1">
    <citation type="journal article" date="2022" name="Int. J. Mol. Sci.">
        <title>Draft Genome of Tanacetum Coccineum: Genomic Comparison of Closely Related Tanacetum-Family Plants.</title>
        <authorList>
            <person name="Yamashiro T."/>
            <person name="Shiraishi A."/>
            <person name="Nakayama K."/>
            <person name="Satake H."/>
        </authorList>
    </citation>
    <scope>NUCLEOTIDE SEQUENCE</scope>
</reference>
<accession>A0ABQ5C153</accession>
<evidence type="ECO:0000313" key="3">
    <source>
        <dbReference type="Proteomes" id="UP001151760"/>
    </source>
</evidence>
<protein>
    <submittedName>
        <fullName evidence="2">Uncharacterized protein</fullName>
    </submittedName>
</protein>
<dbReference type="Proteomes" id="UP001151760">
    <property type="component" value="Unassembled WGS sequence"/>
</dbReference>
<sequence>MSGTQGENPPPPPPQETQQTPTQQTPHTVSTIKLPILKKGEYDIWAMKIEHYLAHTDYPIWEVIQNGNGPVSVTTDTTGQIKILPPKTGEEIVARERERNASVFGTNNGIKAVAWRTFPRRYRAMIRTHVAASKVPMLKPGEFELWRMRIEQYIQMIDYALWEVIENGATLPKTAVVEGVEKVMLLHLLKIRLREDYNNQYENFTALSSEMLDQTFDRLQKLVIQLDLLDEKLSQEDVNKKLLRSLSPEWNTHAVVWRNNAELDTMSMDDLCNNLKVYEPEVKGMSSLNKFANDPVVENSKAKFSEEEHKVVRKNDDASIIEKWVSDDEEEGVSQPKIEKKTVRPSIVKK</sequence>
<name>A0ABQ5C153_9ASTR</name>
<proteinExistence type="predicted"/>
<evidence type="ECO:0000256" key="1">
    <source>
        <dbReference type="SAM" id="MobiDB-lite"/>
    </source>
</evidence>
<feature type="region of interest" description="Disordered" evidence="1">
    <location>
        <begin position="327"/>
        <end position="350"/>
    </location>
</feature>
<evidence type="ECO:0000313" key="2">
    <source>
        <dbReference type="EMBL" id="GJT20880.1"/>
    </source>
</evidence>
<dbReference type="EMBL" id="BQNB010013842">
    <property type="protein sequence ID" value="GJT20880.1"/>
    <property type="molecule type" value="Genomic_DNA"/>
</dbReference>